<sequence>MSPRNLQDVLSAVWQWGNPLKCLLLITIIVVWGYFLDICGGQPDYIPEIQKLMSLGTFIMTISFSLLTQITFSHIFAYVQGYFLLSEQGIPFQAIICEDSTPLRVLTACFIMLRQKHNNIPQLISYLGTLIIYIASIAIGTYAATKLATPYIFYETSINWVQAPTKGLYSSLNSAFTPENPFGKINVIQFNALSNWNTMTAVDGNEIAFMPTIFTSTTQLSKKFTDANGLVKWKLENGFNNINMLYLNSQCSANANAPCKFNVSETSYMKSNFNKENQTISWFFCSTEMIISSPISMQMDCNVTIKEGIFPLAIVEYPSIDKPRDEYLSQVLLRKNELSDAKEIKDDLFTILDQIEFNWADLISKNVAQQLYNSWDCEQNITCAQNAGAETTMCLGGNNPMFLIGLMIAIPLVLMIIELLPLLHRNKIWWLASDISNDSFSLMRSIKPCGNEWESVLPECTARPNEANCKKNVRFSTKENHVGLSSDFQN</sequence>
<keyword evidence="3" id="KW-1185">Reference proteome</keyword>
<dbReference type="EMBL" id="CAJVPY010000836">
    <property type="protein sequence ID" value="CAG8494415.1"/>
    <property type="molecule type" value="Genomic_DNA"/>
</dbReference>
<dbReference type="OrthoDB" id="2353529at2759"/>
<keyword evidence="1" id="KW-0472">Membrane</keyword>
<keyword evidence="1" id="KW-0812">Transmembrane</keyword>
<feature type="transmembrane region" description="Helical" evidence="1">
    <location>
        <begin position="123"/>
        <end position="144"/>
    </location>
</feature>
<feature type="transmembrane region" description="Helical" evidence="1">
    <location>
        <begin position="401"/>
        <end position="423"/>
    </location>
</feature>
<keyword evidence="1" id="KW-1133">Transmembrane helix</keyword>
<feature type="transmembrane region" description="Helical" evidence="1">
    <location>
        <begin position="12"/>
        <end position="35"/>
    </location>
</feature>
<comment type="caution">
    <text evidence="2">The sequence shown here is derived from an EMBL/GenBank/DDBJ whole genome shotgun (WGS) entry which is preliminary data.</text>
</comment>
<name>A0A9N8WTH1_9GLOM</name>
<dbReference type="Proteomes" id="UP000789405">
    <property type="component" value="Unassembled WGS sequence"/>
</dbReference>
<evidence type="ECO:0000256" key="1">
    <source>
        <dbReference type="SAM" id="Phobius"/>
    </source>
</evidence>
<protein>
    <submittedName>
        <fullName evidence="2">1428_t:CDS:1</fullName>
    </submittedName>
</protein>
<evidence type="ECO:0000313" key="2">
    <source>
        <dbReference type="EMBL" id="CAG8494415.1"/>
    </source>
</evidence>
<evidence type="ECO:0000313" key="3">
    <source>
        <dbReference type="Proteomes" id="UP000789405"/>
    </source>
</evidence>
<reference evidence="2" key="1">
    <citation type="submission" date="2021-06" db="EMBL/GenBank/DDBJ databases">
        <authorList>
            <person name="Kallberg Y."/>
            <person name="Tangrot J."/>
            <person name="Rosling A."/>
        </authorList>
    </citation>
    <scope>NUCLEOTIDE SEQUENCE</scope>
    <source>
        <strain evidence="2">MA453B</strain>
    </source>
</reference>
<organism evidence="2 3">
    <name type="scientific">Dentiscutata erythropus</name>
    <dbReference type="NCBI Taxonomy" id="1348616"/>
    <lineage>
        <taxon>Eukaryota</taxon>
        <taxon>Fungi</taxon>
        <taxon>Fungi incertae sedis</taxon>
        <taxon>Mucoromycota</taxon>
        <taxon>Glomeromycotina</taxon>
        <taxon>Glomeromycetes</taxon>
        <taxon>Diversisporales</taxon>
        <taxon>Gigasporaceae</taxon>
        <taxon>Dentiscutata</taxon>
    </lineage>
</organism>
<dbReference type="AlphaFoldDB" id="A0A9N8WTH1"/>
<feature type="transmembrane region" description="Helical" evidence="1">
    <location>
        <begin position="55"/>
        <end position="79"/>
    </location>
</feature>
<proteinExistence type="predicted"/>
<gene>
    <name evidence="2" type="ORF">DERYTH_LOCUS2578</name>
</gene>
<accession>A0A9N8WTH1</accession>